<evidence type="ECO:0000313" key="2">
    <source>
        <dbReference type="EMBL" id="EJT79556.1"/>
    </source>
</evidence>
<reference evidence="2" key="3">
    <citation type="submission" date="2010-09" db="EMBL/GenBank/DDBJ databases">
        <title>Annotation of Gaeumannomyces graminis var. tritici R3-111a-1.</title>
        <authorList>
            <consortium name="The Broad Institute Genome Sequencing Platform"/>
            <person name="Ma L.-J."/>
            <person name="Dead R."/>
            <person name="Young S.K."/>
            <person name="Zeng Q."/>
            <person name="Gargeya S."/>
            <person name="Fitzgerald M."/>
            <person name="Haas B."/>
            <person name="Abouelleil A."/>
            <person name="Alvarado L."/>
            <person name="Arachchi H.M."/>
            <person name="Berlin A."/>
            <person name="Brown A."/>
            <person name="Chapman S.B."/>
            <person name="Chen Z."/>
            <person name="Dunbar C."/>
            <person name="Freedman E."/>
            <person name="Gearin G."/>
            <person name="Gellesch M."/>
            <person name="Goldberg J."/>
            <person name="Griggs A."/>
            <person name="Gujja S."/>
            <person name="Heiman D."/>
            <person name="Howarth C."/>
            <person name="Larson L."/>
            <person name="Lui A."/>
            <person name="MacDonald P.J.P."/>
            <person name="Mehta T."/>
            <person name="Montmayeur A."/>
            <person name="Murphy C."/>
            <person name="Neiman D."/>
            <person name="Pearson M."/>
            <person name="Priest M."/>
            <person name="Roberts A."/>
            <person name="Saif S."/>
            <person name="Shea T."/>
            <person name="Shenoy N."/>
            <person name="Sisk P."/>
            <person name="Stolte C."/>
            <person name="Sykes S."/>
            <person name="Yandava C."/>
            <person name="Wortman J."/>
            <person name="Nusbaum C."/>
            <person name="Birren B."/>
        </authorList>
    </citation>
    <scope>NUCLEOTIDE SEQUENCE</scope>
    <source>
        <strain evidence="2">R3-111a-1</strain>
    </source>
</reference>
<accession>J3NTP1</accession>
<name>J3NTP1_GAET3</name>
<reference evidence="2" key="2">
    <citation type="submission" date="2010-07" db="EMBL/GenBank/DDBJ databases">
        <authorList>
            <consortium name="The Broad Institute Genome Sequencing Platform"/>
            <consortium name="Broad Institute Genome Sequencing Center for Infectious Disease"/>
            <person name="Ma L.-J."/>
            <person name="Dead R."/>
            <person name="Young S."/>
            <person name="Zeng Q."/>
            <person name="Koehrsen M."/>
            <person name="Alvarado L."/>
            <person name="Berlin A."/>
            <person name="Chapman S.B."/>
            <person name="Chen Z."/>
            <person name="Freedman E."/>
            <person name="Gellesch M."/>
            <person name="Goldberg J."/>
            <person name="Griggs A."/>
            <person name="Gujja S."/>
            <person name="Heilman E.R."/>
            <person name="Heiman D."/>
            <person name="Hepburn T."/>
            <person name="Howarth C."/>
            <person name="Jen D."/>
            <person name="Larson L."/>
            <person name="Mehta T."/>
            <person name="Neiman D."/>
            <person name="Pearson M."/>
            <person name="Roberts A."/>
            <person name="Saif S."/>
            <person name="Shea T."/>
            <person name="Shenoy N."/>
            <person name="Sisk P."/>
            <person name="Stolte C."/>
            <person name="Sykes S."/>
            <person name="Walk T."/>
            <person name="White J."/>
            <person name="Yandava C."/>
            <person name="Haas B."/>
            <person name="Nusbaum C."/>
            <person name="Birren B."/>
        </authorList>
    </citation>
    <scope>NUCLEOTIDE SEQUENCE</scope>
    <source>
        <strain evidence="2">R3-111a-1</strain>
    </source>
</reference>
<dbReference type="AlphaFoldDB" id="J3NTP1"/>
<evidence type="ECO:0000313" key="3">
    <source>
        <dbReference type="EnsemblFungi" id="EJT79556"/>
    </source>
</evidence>
<keyword evidence="4" id="KW-1185">Reference proteome</keyword>
<reference evidence="3" key="5">
    <citation type="submission" date="2018-04" db="UniProtKB">
        <authorList>
            <consortium name="EnsemblFungi"/>
        </authorList>
    </citation>
    <scope>IDENTIFICATION</scope>
    <source>
        <strain evidence="3">R3-111a-1</strain>
    </source>
</reference>
<dbReference type="HOGENOM" id="CLU_1917198_0_0_1"/>
<dbReference type="RefSeq" id="XP_009220701.1">
    <property type="nucleotide sequence ID" value="XM_009222437.1"/>
</dbReference>
<reference evidence="3" key="4">
    <citation type="journal article" date="2015" name="G3 (Bethesda)">
        <title>Genome sequences of three phytopathogenic species of the Magnaporthaceae family of fungi.</title>
        <authorList>
            <person name="Okagaki L.H."/>
            <person name="Nunes C.C."/>
            <person name="Sailsbery J."/>
            <person name="Clay B."/>
            <person name="Brown D."/>
            <person name="John T."/>
            <person name="Oh Y."/>
            <person name="Young N."/>
            <person name="Fitzgerald M."/>
            <person name="Haas B.J."/>
            <person name="Zeng Q."/>
            <person name="Young S."/>
            <person name="Adiconis X."/>
            <person name="Fan L."/>
            <person name="Levin J.Z."/>
            <person name="Mitchell T.K."/>
            <person name="Okubara P.A."/>
            <person name="Farman M.L."/>
            <person name="Kohn L.M."/>
            <person name="Birren B."/>
            <person name="Ma L.-J."/>
            <person name="Dean R.A."/>
        </authorList>
    </citation>
    <scope>NUCLEOTIDE SEQUENCE</scope>
    <source>
        <strain evidence="3">R3-111a-1</strain>
    </source>
</reference>
<proteinExistence type="predicted"/>
<dbReference type="EMBL" id="GL385396">
    <property type="protein sequence ID" value="EJT79556.1"/>
    <property type="molecule type" value="Genomic_DNA"/>
</dbReference>
<dbReference type="Proteomes" id="UP000006039">
    <property type="component" value="Unassembled WGS sequence"/>
</dbReference>
<reference evidence="4" key="1">
    <citation type="submission" date="2010-07" db="EMBL/GenBank/DDBJ databases">
        <title>The genome sequence of Gaeumannomyces graminis var. tritici strain R3-111a-1.</title>
        <authorList>
            <consortium name="The Broad Institute Genome Sequencing Platform"/>
            <person name="Ma L.-J."/>
            <person name="Dead R."/>
            <person name="Young S."/>
            <person name="Zeng Q."/>
            <person name="Koehrsen M."/>
            <person name="Alvarado L."/>
            <person name="Berlin A."/>
            <person name="Chapman S.B."/>
            <person name="Chen Z."/>
            <person name="Freedman E."/>
            <person name="Gellesch M."/>
            <person name="Goldberg J."/>
            <person name="Griggs A."/>
            <person name="Gujja S."/>
            <person name="Heilman E.R."/>
            <person name="Heiman D."/>
            <person name="Hepburn T."/>
            <person name="Howarth C."/>
            <person name="Jen D."/>
            <person name="Larson L."/>
            <person name="Mehta T."/>
            <person name="Neiman D."/>
            <person name="Pearson M."/>
            <person name="Roberts A."/>
            <person name="Saif S."/>
            <person name="Shea T."/>
            <person name="Shenoy N."/>
            <person name="Sisk P."/>
            <person name="Stolte C."/>
            <person name="Sykes S."/>
            <person name="Walk T."/>
            <person name="White J."/>
            <person name="Yandava C."/>
            <person name="Haas B."/>
            <person name="Nusbaum C."/>
            <person name="Birren B."/>
        </authorList>
    </citation>
    <scope>NUCLEOTIDE SEQUENCE [LARGE SCALE GENOMIC DNA]</scope>
    <source>
        <strain evidence="4">R3-111a-1</strain>
    </source>
</reference>
<gene>
    <name evidence="3" type="primary">20345099</name>
    <name evidence="2" type="ORF">GGTG_04641</name>
</gene>
<dbReference type="OrthoDB" id="341259at2759"/>
<protein>
    <recommendedName>
        <fullName evidence="5">Fungal N-terminal domain-containing protein</fullName>
    </recommendedName>
</protein>
<evidence type="ECO:0000313" key="4">
    <source>
        <dbReference type="Proteomes" id="UP000006039"/>
    </source>
</evidence>
<evidence type="ECO:0000256" key="1">
    <source>
        <dbReference type="SAM" id="MobiDB-lite"/>
    </source>
</evidence>
<sequence>MDPVTIVGMISGIITFIDFGIKATRAAASARQGVDVVVPNLGGLDHILGDIRRKSDQASKDLSATEQWKNLSSLISESEKLHTKLHAAVLKLEVPSGPGSGAGKEPGSRQRHSSGKGISASSGVVWSPWIAA</sequence>
<dbReference type="GeneID" id="20345099"/>
<organism evidence="2">
    <name type="scientific">Gaeumannomyces tritici (strain R3-111a-1)</name>
    <name type="common">Wheat and barley take-all root rot fungus</name>
    <name type="synonym">Gaeumannomyces graminis var. tritici</name>
    <dbReference type="NCBI Taxonomy" id="644352"/>
    <lineage>
        <taxon>Eukaryota</taxon>
        <taxon>Fungi</taxon>
        <taxon>Dikarya</taxon>
        <taxon>Ascomycota</taxon>
        <taxon>Pezizomycotina</taxon>
        <taxon>Sordariomycetes</taxon>
        <taxon>Sordariomycetidae</taxon>
        <taxon>Magnaporthales</taxon>
        <taxon>Magnaporthaceae</taxon>
        <taxon>Gaeumannomyces</taxon>
    </lineage>
</organism>
<dbReference type="VEuPathDB" id="FungiDB:GGTG_04641"/>
<dbReference type="EnsemblFungi" id="EJT79556">
    <property type="protein sequence ID" value="EJT79556"/>
    <property type="gene ID" value="GGTG_04641"/>
</dbReference>
<evidence type="ECO:0008006" key="5">
    <source>
        <dbReference type="Google" id="ProtNLM"/>
    </source>
</evidence>
<feature type="region of interest" description="Disordered" evidence="1">
    <location>
        <begin position="94"/>
        <end position="121"/>
    </location>
</feature>